<evidence type="ECO:0000313" key="1">
    <source>
        <dbReference type="EMBL" id="SVB38899.1"/>
    </source>
</evidence>
<proteinExistence type="predicted"/>
<gene>
    <name evidence="1" type="ORF">METZ01_LOCUS191753</name>
</gene>
<organism evidence="1">
    <name type="scientific">marine metagenome</name>
    <dbReference type="NCBI Taxonomy" id="408172"/>
    <lineage>
        <taxon>unclassified sequences</taxon>
        <taxon>metagenomes</taxon>
        <taxon>ecological metagenomes</taxon>
    </lineage>
</organism>
<accession>A0A382DL14</accession>
<name>A0A382DL14_9ZZZZ</name>
<sequence>MTNLKSPNKPAIFQVGDTVFYKEHDWKVAEIRGKEITLFYDRIDGQSESERITSKELQEALSH</sequence>
<protein>
    <submittedName>
        <fullName evidence="1">Uncharacterized protein</fullName>
    </submittedName>
</protein>
<dbReference type="EMBL" id="UINC01039839">
    <property type="protein sequence ID" value="SVB38899.1"/>
    <property type="molecule type" value="Genomic_DNA"/>
</dbReference>
<reference evidence="1" key="1">
    <citation type="submission" date="2018-05" db="EMBL/GenBank/DDBJ databases">
        <authorList>
            <person name="Lanie J.A."/>
            <person name="Ng W.-L."/>
            <person name="Kazmierczak K.M."/>
            <person name="Andrzejewski T.M."/>
            <person name="Davidsen T.M."/>
            <person name="Wayne K.J."/>
            <person name="Tettelin H."/>
            <person name="Glass J.I."/>
            <person name="Rusch D."/>
            <person name="Podicherti R."/>
            <person name="Tsui H.-C.T."/>
            <person name="Winkler M.E."/>
        </authorList>
    </citation>
    <scope>NUCLEOTIDE SEQUENCE</scope>
</reference>
<dbReference type="AlphaFoldDB" id="A0A382DL14"/>